<dbReference type="Proteomes" id="UP001597452">
    <property type="component" value="Unassembled WGS sequence"/>
</dbReference>
<gene>
    <name evidence="4" type="ORF">ACFSW4_02930</name>
</gene>
<evidence type="ECO:0000256" key="2">
    <source>
        <dbReference type="ARBA" id="ARBA00023315"/>
    </source>
</evidence>
<reference evidence="5" key="1">
    <citation type="journal article" date="2019" name="Int. J. Syst. Evol. Microbiol.">
        <title>The Global Catalogue of Microorganisms (GCM) 10K type strain sequencing project: providing services to taxonomists for standard genome sequencing and annotation.</title>
        <authorList>
            <consortium name="The Broad Institute Genomics Platform"/>
            <consortium name="The Broad Institute Genome Sequencing Center for Infectious Disease"/>
            <person name="Wu L."/>
            <person name="Ma J."/>
        </authorList>
    </citation>
    <scope>NUCLEOTIDE SEQUENCE [LARGE SCALE GENOMIC DNA]</scope>
    <source>
        <strain evidence="5">TISTR 1571</strain>
    </source>
</reference>
<dbReference type="InterPro" id="IPR000182">
    <property type="entry name" value="GNAT_dom"/>
</dbReference>
<accession>A0ABW5Q7L5</accession>
<evidence type="ECO:0000313" key="4">
    <source>
        <dbReference type="EMBL" id="MFD2637829.1"/>
    </source>
</evidence>
<dbReference type="Gene3D" id="3.40.630.30">
    <property type="match status" value="1"/>
</dbReference>
<evidence type="ECO:0000313" key="5">
    <source>
        <dbReference type="Proteomes" id="UP001597452"/>
    </source>
</evidence>
<dbReference type="RefSeq" id="WP_054752201.1">
    <property type="nucleotide sequence ID" value="NZ_JBHUMZ010000011.1"/>
</dbReference>
<feature type="domain" description="N-acetyltransferase" evidence="3">
    <location>
        <begin position="1"/>
        <end position="165"/>
    </location>
</feature>
<dbReference type="InterPro" id="IPR050832">
    <property type="entry name" value="Bact_Acetyltransf"/>
</dbReference>
<dbReference type="InterPro" id="IPR016181">
    <property type="entry name" value="Acyl_CoA_acyltransferase"/>
</dbReference>
<keyword evidence="1 4" id="KW-0808">Transferase</keyword>
<proteinExistence type="predicted"/>
<sequence>MTIRKATEDDAKGMAKVHVDTWRTTYTGIVPDEYLNNLSYQERENMWRQAIPHGGVYVAEVDGKVVGFANGGKERSGNYPDYGSELYAIYILKEYQGQGIGEKLVLSVAKNLVDQGYTSMLVLVLEDNPSKHFYELMGAGYIDNEELEISGKKLKELVYGWSDLDSLVNS</sequence>
<keyword evidence="2 4" id="KW-0012">Acyltransferase</keyword>
<name>A0ABW5Q7L5_9BACI</name>
<organism evidence="4 5">
    <name type="scientific">Piscibacillus salipiscarius</name>
    <dbReference type="NCBI Taxonomy" id="299480"/>
    <lineage>
        <taxon>Bacteria</taxon>
        <taxon>Bacillati</taxon>
        <taxon>Bacillota</taxon>
        <taxon>Bacilli</taxon>
        <taxon>Bacillales</taxon>
        <taxon>Bacillaceae</taxon>
        <taxon>Piscibacillus</taxon>
    </lineage>
</organism>
<dbReference type="SUPFAM" id="SSF55729">
    <property type="entry name" value="Acyl-CoA N-acyltransferases (Nat)"/>
    <property type="match status" value="1"/>
</dbReference>
<evidence type="ECO:0000259" key="3">
    <source>
        <dbReference type="PROSITE" id="PS51186"/>
    </source>
</evidence>
<dbReference type="PROSITE" id="PS51186">
    <property type="entry name" value="GNAT"/>
    <property type="match status" value="1"/>
</dbReference>
<dbReference type="Pfam" id="PF00583">
    <property type="entry name" value="Acetyltransf_1"/>
    <property type="match status" value="1"/>
</dbReference>
<dbReference type="PANTHER" id="PTHR43877">
    <property type="entry name" value="AMINOALKYLPHOSPHONATE N-ACETYLTRANSFERASE-RELATED-RELATED"/>
    <property type="match status" value="1"/>
</dbReference>
<comment type="caution">
    <text evidence="4">The sequence shown here is derived from an EMBL/GenBank/DDBJ whole genome shotgun (WGS) entry which is preliminary data.</text>
</comment>
<dbReference type="GO" id="GO:0016746">
    <property type="term" value="F:acyltransferase activity"/>
    <property type="evidence" value="ECO:0007669"/>
    <property type="project" value="UniProtKB-KW"/>
</dbReference>
<protein>
    <submittedName>
        <fullName evidence="4">GNAT family N-acetyltransferase</fullName>
        <ecNumber evidence="4">2.3.-.-</ecNumber>
    </submittedName>
</protein>
<dbReference type="EMBL" id="JBHUMZ010000011">
    <property type="protein sequence ID" value="MFD2637829.1"/>
    <property type="molecule type" value="Genomic_DNA"/>
</dbReference>
<evidence type="ECO:0000256" key="1">
    <source>
        <dbReference type="ARBA" id="ARBA00022679"/>
    </source>
</evidence>
<dbReference type="EC" id="2.3.-.-" evidence="4"/>
<keyword evidence="5" id="KW-1185">Reference proteome</keyword>
<dbReference type="CDD" id="cd04301">
    <property type="entry name" value="NAT_SF"/>
    <property type="match status" value="1"/>
</dbReference>